<accession>A0AAD7EMB3</accession>
<proteinExistence type="predicted"/>
<evidence type="ECO:0000313" key="3">
    <source>
        <dbReference type="Proteomes" id="UP001218218"/>
    </source>
</evidence>
<dbReference type="AlphaFoldDB" id="A0AAD7EMB3"/>
<reference evidence="2" key="1">
    <citation type="submission" date="2023-03" db="EMBL/GenBank/DDBJ databases">
        <title>Massive genome expansion in bonnet fungi (Mycena s.s.) driven by repeated elements and novel gene families across ecological guilds.</title>
        <authorList>
            <consortium name="Lawrence Berkeley National Laboratory"/>
            <person name="Harder C.B."/>
            <person name="Miyauchi S."/>
            <person name="Viragh M."/>
            <person name="Kuo A."/>
            <person name="Thoen E."/>
            <person name="Andreopoulos B."/>
            <person name="Lu D."/>
            <person name="Skrede I."/>
            <person name="Drula E."/>
            <person name="Henrissat B."/>
            <person name="Morin E."/>
            <person name="Kohler A."/>
            <person name="Barry K."/>
            <person name="LaButti K."/>
            <person name="Morin E."/>
            <person name="Salamov A."/>
            <person name="Lipzen A."/>
            <person name="Mereny Z."/>
            <person name="Hegedus B."/>
            <person name="Baldrian P."/>
            <person name="Stursova M."/>
            <person name="Weitz H."/>
            <person name="Taylor A."/>
            <person name="Grigoriev I.V."/>
            <person name="Nagy L.G."/>
            <person name="Martin F."/>
            <person name="Kauserud H."/>
        </authorList>
    </citation>
    <scope>NUCLEOTIDE SEQUENCE</scope>
    <source>
        <strain evidence="2">CBHHK002</strain>
    </source>
</reference>
<comment type="caution">
    <text evidence="2">The sequence shown here is derived from an EMBL/GenBank/DDBJ whole genome shotgun (WGS) entry which is preliminary data.</text>
</comment>
<sequence>MSALPTSGVPTSSNAWAAPTLNANHTPNSRPLRTLNGSPRTPTRYFAPPSAPPPASPSLLTPAQLKPPRSLTPVAHMQPIASTLIQRSLLRINARGTCKPLVVCTFGTHADPLCMHARGTLRPCAPASFS</sequence>
<name>A0AAD7EMB3_9AGAR</name>
<evidence type="ECO:0000256" key="1">
    <source>
        <dbReference type="SAM" id="MobiDB-lite"/>
    </source>
</evidence>
<organism evidence="2 3">
    <name type="scientific">Mycena albidolilacea</name>
    <dbReference type="NCBI Taxonomy" id="1033008"/>
    <lineage>
        <taxon>Eukaryota</taxon>
        <taxon>Fungi</taxon>
        <taxon>Dikarya</taxon>
        <taxon>Basidiomycota</taxon>
        <taxon>Agaricomycotina</taxon>
        <taxon>Agaricomycetes</taxon>
        <taxon>Agaricomycetidae</taxon>
        <taxon>Agaricales</taxon>
        <taxon>Marasmiineae</taxon>
        <taxon>Mycenaceae</taxon>
        <taxon>Mycena</taxon>
    </lineage>
</organism>
<gene>
    <name evidence="2" type="ORF">DFH08DRAFT_965424</name>
</gene>
<dbReference type="Proteomes" id="UP001218218">
    <property type="component" value="Unassembled WGS sequence"/>
</dbReference>
<evidence type="ECO:0000313" key="2">
    <source>
        <dbReference type="EMBL" id="KAJ7334672.1"/>
    </source>
</evidence>
<keyword evidence="3" id="KW-1185">Reference proteome</keyword>
<feature type="compositionally biased region" description="Polar residues" evidence="1">
    <location>
        <begin position="1"/>
        <end position="41"/>
    </location>
</feature>
<dbReference type="EMBL" id="JARIHO010000032">
    <property type="protein sequence ID" value="KAJ7334672.1"/>
    <property type="molecule type" value="Genomic_DNA"/>
</dbReference>
<feature type="region of interest" description="Disordered" evidence="1">
    <location>
        <begin position="1"/>
        <end position="70"/>
    </location>
</feature>
<protein>
    <submittedName>
        <fullName evidence="2">Uncharacterized protein</fullName>
    </submittedName>
</protein>